<dbReference type="InterPro" id="IPR016496">
    <property type="entry name" value="GTPase_HflX"/>
</dbReference>
<evidence type="ECO:0000313" key="9">
    <source>
        <dbReference type="EMBL" id="SKA79574.1"/>
    </source>
</evidence>
<evidence type="ECO:0000256" key="4">
    <source>
        <dbReference type="ARBA" id="ARBA00022842"/>
    </source>
</evidence>
<dbReference type="Pfam" id="PF01926">
    <property type="entry name" value="MMR_HSR1"/>
    <property type="match status" value="1"/>
</dbReference>
<dbReference type="PROSITE" id="PS51705">
    <property type="entry name" value="G_HFLX"/>
    <property type="match status" value="1"/>
</dbReference>
<dbReference type="GO" id="GO:0046872">
    <property type="term" value="F:metal ion binding"/>
    <property type="evidence" value="ECO:0007669"/>
    <property type="project" value="UniProtKB-KW"/>
</dbReference>
<dbReference type="GO" id="GO:0005525">
    <property type="term" value="F:GTP binding"/>
    <property type="evidence" value="ECO:0007669"/>
    <property type="project" value="UniProtKB-UniRule"/>
</dbReference>
<dbReference type="RefSeq" id="WP_078695557.1">
    <property type="nucleotide sequence ID" value="NZ_FUYH01000003.1"/>
</dbReference>
<dbReference type="Gene3D" id="6.10.250.2860">
    <property type="match status" value="1"/>
</dbReference>
<organism evidence="9 10">
    <name type="scientific">Caloramator quimbayensis</name>
    <dbReference type="NCBI Taxonomy" id="1147123"/>
    <lineage>
        <taxon>Bacteria</taxon>
        <taxon>Bacillati</taxon>
        <taxon>Bacillota</taxon>
        <taxon>Clostridia</taxon>
        <taxon>Eubacteriales</taxon>
        <taxon>Clostridiaceae</taxon>
        <taxon>Caloramator</taxon>
    </lineage>
</organism>
<dbReference type="NCBIfam" id="TIGR03156">
    <property type="entry name" value="GTP_HflX"/>
    <property type="match status" value="1"/>
</dbReference>
<dbReference type="Pfam" id="PF13167">
    <property type="entry name" value="GTP-bdg_N"/>
    <property type="match status" value="1"/>
</dbReference>
<evidence type="ECO:0000256" key="5">
    <source>
        <dbReference type="ARBA" id="ARBA00023134"/>
    </source>
</evidence>
<dbReference type="Proteomes" id="UP000190105">
    <property type="component" value="Unassembled WGS sequence"/>
</dbReference>
<evidence type="ECO:0000256" key="1">
    <source>
        <dbReference type="ARBA" id="ARBA00022490"/>
    </source>
</evidence>
<dbReference type="CDD" id="cd01878">
    <property type="entry name" value="HflX"/>
    <property type="match status" value="1"/>
</dbReference>
<dbReference type="AlphaFoldDB" id="A0A1T4WQD7"/>
<evidence type="ECO:0000256" key="3">
    <source>
        <dbReference type="ARBA" id="ARBA00022741"/>
    </source>
</evidence>
<dbReference type="Gene3D" id="3.40.50.300">
    <property type="entry name" value="P-loop containing nucleotide triphosphate hydrolases"/>
    <property type="match status" value="1"/>
</dbReference>
<comment type="subunit">
    <text evidence="6">Monomer. Associates with the 50S ribosomal subunit.</text>
</comment>
<evidence type="ECO:0000259" key="8">
    <source>
        <dbReference type="PROSITE" id="PS51705"/>
    </source>
</evidence>
<dbReference type="PANTHER" id="PTHR10229">
    <property type="entry name" value="GTP-BINDING PROTEIN HFLX"/>
    <property type="match status" value="1"/>
</dbReference>
<comment type="subcellular location">
    <subcellularLocation>
        <location evidence="6">Cytoplasm</location>
    </subcellularLocation>
    <text evidence="6">May associate with membranes.</text>
</comment>
<dbReference type="GO" id="GO:0003924">
    <property type="term" value="F:GTPase activity"/>
    <property type="evidence" value="ECO:0007669"/>
    <property type="project" value="UniProtKB-UniRule"/>
</dbReference>
<comment type="similarity">
    <text evidence="6">Belongs to the TRAFAC class OBG-HflX-like GTPase superfamily. HflX GTPase family.</text>
</comment>
<dbReference type="SUPFAM" id="SSF52540">
    <property type="entry name" value="P-loop containing nucleoside triphosphate hydrolases"/>
    <property type="match status" value="1"/>
</dbReference>
<accession>A0A1T4WQD7</accession>
<dbReference type="FunFam" id="3.40.50.11060:FF:000001">
    <property type="entry name" value="GTPase HflX"/>
    <property type="match status" value="1"/>
</dbReference>
<sequence length="603" mass="68212">MIRGNLEGVKKIYIEELENLYEVECDKNLLVSSEILDIICRISSKINREISLYINRRGRIIDIGIGDSFTVSLEAMSEKRNENTLSGIRCIHTHPSGEAYLSSVDVTALINMKFDCMAAVNIKDEKPYEFSFGYLKIEDGKINDEVLIEGVYPVSKIRNVDFMDMIQSLEKNIYDKIHVVGENKRERSILVGMASSDLYTPEESLNELEELADTAGSEVVYKVIQNRGKIDTAYYIGSGKAREIALLRQSLMADTVIFDDELSGAQVRNLEEIIGCKVIDRTTLILDIFAQRAVSREGKIQVELAQLKYRLPRLIGLGGVLSRTGGGIGTRGPGEKKLEIDRRHIKNRIYDLEKELEDIKKNRNLQRERRKSNEIPVVSFAGYTNAGKSTLRNKLCEISGIDKEKVLEADMLFATLDTTTRLVKLPSGKDVLLSDTVGFIRKLPHELIEAFKSTLEEVIYSDVIVHVVDASNKNAQAQIETVNSVLKEIGAGDKKIILAFNKVDIADDENISVLRSKYSDGVEISALKEINLDVLMQKIENEVYKEFIEAKLFIPYSDTKIISYLHDNKCVEKEEYKEDGIYVDIRTTKDILGRVKDYEIEIH</sequence>
<dbReference type="InterPro" id="IPR027417">
    <property type="entry name" value="P-loop_NTPase"/>
</dbReference>
<dbReference type="InterPro" id="IPR006073">
    <property type="entry name" value="GTP-bd"/>
</dbReference>
<keyword evidence="1 6" id="KW-0963">Cytoplasm</keyword>
<dbReference type="OrthoDB" id="9812272at2"/>
<dbReference type="InterPro" id="IPR025121">
    <property type="entry name" value="GTPase_HflX_N"/>
</dbReference>
<dbReference type="InterPro" id="IPR042108">
    <property type="entry name" value="GTPase_HflX_N_sf"/>
</dbReference>
<name>A0A1T4WQD7_9CLOT</name>
<dbReference type="GO" id="GO:0043022">
    <property type="term" value="F:ribosome binding"/>
    <property type="evidence" value="ECO:0007669"/>
    <property type="project" value="TreeGrafter"/>
</dbReference>
<evidence type="ECO:0000313" key="10">
    <source>
        <dbReference type="Proteomes" id="UP000190105"/>
    </source>
</evidence>
<keyword evidence="5 6" id="KW-0342">GTP-binding</keyword>
<dbReference type="Gene3D" id="3.40.50.11060">
    <property type="entry name" value="GTPase HflX, N-terminal domain"/>
    <property type="match status" value="1"/>
</dbReference>
<dbReference type="HAMAP" id="MF_00900">
    <property type="entry name" value="GTPase_HflX"/>
    <property type="match status" value="1"/>
</dbReference>
<evidence type="ECO:0000256" key="2">
    <source>
        <dbReference type="ARBA" id="ARBA00022723"/>
    </source>
</evidence>
<comment type="function">
    <text evidence="6">GTPase that associates with the 50S ribosomal subunit and may have a role during protein synthesis or ribosome biogenesis.</text>
</comment>
<dbReference type="Pfam" id="PF16360">
    <property type="entry name" value="GTP-bdg_M"/>
    <property type="match status" value="1"/>
</dbReference>
<proteinExistence type="inferred from homology"/>
<keyword evidence="7" id="KW-0175">Coiled coil</keyword>
<dbReference type="InterPro" id="IPR030394">
    <property type="entry name" value="G_HFLX_dom"/>
</dbReference>
<keyword evidence="3 6" id="KW-0547">Nucleotide-binding</keyword>
<reference evidence="10" key="1">
    <citation type="submission" date="2017-02" db="EMBL/GenBank/DDBJ databases">
        <authorList>
            <person name="Varghese N."/>
            <person name="Submissions S."/>
        </authorList>
    </citation>
    <scope>NUCLEOTIDE SEQUENCE [LARGE SCALE GENOMIC DNA]</scope>
    <source>
        <strain evidence="10">USBA 833</strain>
    </source>
</reference>
<evidence type="ECO:0000256" key="7">
    <source>
        <dbReference type="SAM" id="Coils"/>
    </source>
</evidence>
<dbReference type="InterPro" id="IPR032305">
    <property type="entry name" value="GTP-bd_M"/>
</dbReference>
<evidence type="ECO:0000256" key="6">
    <source>
        <dbReference type="HAMAP-Rule" id="MF_00900"/>
    </source>
</evidence>
<dbReference type="GO" id="GO:0005737">
    <property type="term" value="C:cytoplasm"/>
    <property type="evidence" value="ECO:0007669"/>
    <property type="project" value="UniProtKB-SubCell"/>
</dbReference>
<gene>
    <name evidence="6" type="primary">hflX</name>
    <name evidence="9" type="ORF">SAMN05443428_10392</name>
</gene>
<dbReference type="EMBL" id="FUYH01000003">
    <property type="protein sequence ID" value="SKA79574.1"/>
    <property type="molecule type" value="Genomic_DNA"/>
</dbReference>
<protein>
    <recommendedName>
        <fullName evidence="6">GTPase HflX</fullName>
    </recommendedName>
    <alternativeName>
        <fullName evidence="6">GTP-binding protein HflX</fullName>
    </alternativeName>
</protein>
<feature type="domain" description="Hflx-type G" evidence="8">
    <location>
        <begin position="376"/>
        <end position="547"/>
    </location>
</feature>
<dbReference type="PANTHER" id="PTHR10229:SF0">
    <property type="entry name" value="GTP-BINDING PROTEIN 6-RELATED"/>
    <property type="match status" value="1"/>
</dbReference>
<keyword evidence="4" id="KW-0460">Magnesium</keyword>
<keyword evidence="2" id="KW-0479">Metal-binding</keyword>
<dbReference type="STRING" id="1147123.SAMN05443428_10392"/>
<keyword evidence="10" id="KW-1185">Reference proteome</keyword>
<feature type="coiled-coil region" evidence="7">
    <location>
        <begin position="335"/>
        <end position="369"/>
    </location>
</feature>